<dbReference type="OrthoDB" id="1489309at2"/>
<accession>A0A364Y340</accession>
<organism evidence="1 2">
    <name type="scientific">Pseudochryseolinea flava</name>
    <dbReference type="NCBI Taxonomy" id="2059302"/>
    <lineage>
        <taxon>Bacteria</taxon>
        <taxon>Pseudomonadati</taxon>
        <taxon>Bacteroidota</taxon>
        <taxon>Cytophagia</taxon>
        <taxon>Cytophagales</taxon>
        <taxon>Fulvivirgaceae</taxon>
        <taxon>Pseudochryseolinea</taxon>
    </lineage>
</organism>
<evidence type="ECO:0000313" key="2">
    <source>
        <dbReference type="Proteomes" id="UP000251889"/>
    </source>
</evidence>
<keyword evidence="2" id="KW-1185">Reference proteome</keyword>
<gene>
    <name evidence="1" type="ORF">DQQ10_10475</name>
</gene>
<name>A0A364Y340_9BACT</name>
<evidence type="ECO:0000313" key="1">
    <source>
        <dbReference type="EMBL" id="RAW01323.1"/>
    </source>
</evidence>
<dbReference type="Proteomes" id="UP000251889">
    <property type="component" value="Unassembled WGS sequence"/>
</dbReference>
<sequence>MRLVGMSRSVVIRFHLFLSVQFFRYIILFVALVQAASVFGQNPTEGRRRSQIINDSTKQVYGPKTSKFFYEEDVFLNLPTTHFIDTAIRNFHRFNYVQRFENRYQDLGNIGTAMRPIYYSAPEAIGVTSGFNAYDLYWDEERIKYYDTKSPYSNMKVILGGKGRSITRVTYSRNINQQWNFGFNFRGLFIDKQIGRSSKGDRNVRSNYYDFYTTYHTKRDSTYMIFVNFQRANHQADESGGVNYLVNNFDYDLDYFAKDVSNLLTEASSNEKRINVHLFHQYKIGKALQVYHKFDRYRQGERFNERPSLEGTYEYDYYELPTDTISDRTKFKTVRNEVGIKGNLLKLFYNGYYAIRDYSMDYSNIAESDSLSLKTQGLEHYLGGRMALRLDSIGEVSARAELLQTGNYRLEGKIESKWFEASIKQMQYEPSFVQQAYRGGFDVWYPNRRNNSFVFDDINVTEFKGAIHYRSKVFSISPGATFTRIGNYVFFKEDNYPRQPQSVLPVQVSGEQVFLLPELRLELVLAKHIFIRGHGIYGKVLKSSSDAIQIPEFFANGQLAYENIFFNGNLDMHAGVDVHFKSTYAPLQYDVPTQQFYVQSTGNQFLAYDYAVVDVFFNARIKRGRIFVKYNNIVQAITQRGYFPTPNYPGQRSILDFGFDWSFYD</sequence>
<dbReference type="InterPro" id="IPR025631">
    <property type="entry name" value="Porin_10"/>
</dbReference>
<dbReference type="AlphaFoldDB" id="A0A364Y340"/>
<dbReference type="EMBL" id="QMFY01000004">
    <property type="protein sequence ID" value="RAW01323.1"/>
    <property type="molecule type" value="Genomic_DNA"/>
</dbReference>
<protein>
    <recommendedName>
        <fullName evidence="3">Porin</fullName>
    </recommendedName>
</protein>
<dbReference type="Pfam" id="PF14121">
    <property type="entry name" value="Porin_10"/>
    <property type="match status" value="1"/>
</dbReference>
<evidence type="ECO:0008006" key="3">
    <source>
        <dbReference type="Google" id="ProtNLM"/>
    </source>
</evidence>
<proteinExistence type="predicted"/>
<reference evidence="1 2" key="1">
    <citation type="submission" date="2018-06" db="EMBL/GenBank/DDBJ databases">
        <title>Chryseolinea flavus sp. nov., a member of the phylum Bacteroidetes isolated from soil.</title>
        <authorList>
            <person name="Li Y."/>
            <person name="Wang J."/>
        </authorList>
    </citation>
    <scope>NUCLEOTIDE SEQUENCE [LARGE SCALE GENOMIC DNA]</scope>
    <source>
        <strain evidence="1 2">SDU1-6</strain>
    </source>
</reference>
<comment type="caution">
    <text evidence="1">The sequence shown here is derived from an EMBL/GenBank/DDBJ whole genome shotgun (WGS) entry which is preliminary data.</text>
</comment>